<protein>
    <submittedName>
        <fullName evidence="2">FkbM family methyltransferase</fullName>
    </submittedName>
</protein>
<dbReference type="InterPro" id="IPR006342">
    <property type="entry name" value="FkbM_mtfrase"/>
</dbReference>
<keyword evidence="2" id="KW-0808">Transferase</keyword>
<dbReference type="Gene3D" id="3.40.50.150">
    <property type="entry name" value="Vaccinia Virus protein VP39"/>
    <property type="match status" value="1"/>
</dbReference>
<reference evidence="2 3" key="2">
    <citation type="submission" date="2020-08" db="EMBL/GenBank/DDBJ databases">
        <title>Stappia taiwanensis sp. nov., isolated from a coastal thermal spring.</title>
        <authorList>
            <person name="Kampfer P."/>
        </authorList>
    </citation>
    <scope>NUCLEOTIDE SEQUENCE [LARGE SCALE GENOMIC DNA]</scope>
    <source>
        <strain evidence="2 3">DSM 23284</strain>
    </source>
</reference>
<sequence>MAAVTFDIDTTSPFGTYPAEGIGRFAWRLADRHELPDRLRKRVRALVARCFRGPYDAEADGLRFRLYPGSNYDDRKIFARSRLPERAEHALLAPRFRAGVTFVDVGANVGSYSLDAARRGARVLAIEANSDTAERLAYNVAANGATTVEIANVAIGAEAGTLALWQEPSNCGFATLVPDLTTGKWAGDWRSRQVTVRPLRDVLADHRIARADVLKVDVEGFEDRVLMPFVTSAPRQAWPLAILLETNCREHWQEDCLAALIGCGYRPAGETADNILLTLVDEETGT</sequence>
<keyword evidence="2" id="KW-0489">Methyltransferase</keyword>
<dbReference type="PANTHER" id="PTHR34203:SF15">
    <property type="entry name" value="SLL1173 PROTEIN"/>
    <property type="match status" value="1"/>
</dbReference>
<dbReference type="InterPro" id="IPR052514">
    <property type="entry name" value="SAM-dependent_MTase"/>
</dbReference>
<dbReference type="InterPro" id="IPR029063">
    <property type="entry name" value="SAM-dependent_MTases_sf"/>
</dbReference>
<dbReference type="EMBL" id="JACEON010000015">
    <property type="protein sequence ID" value="MBA4613005.1"/>
    <property type="molecule type" value="Genomic_DNA"/>
</dbReference>
<accession>A0A838XRC3</accession>
<dbReference type="SUPFAM" id="SSF53335">
    <property type="entry name" value="S-adenosyl-L-methionine-dependent methyltransferases"/>
    <property type="match status" value="1"/>
</dbReference>
<keyword evidence="3" id="KW-1185">Reference proteome</keyword>
<dbReference type="NCBIfam" id="TIGR01444">
    <property type="entry name" value="fkbM_fam"/>
    <property type="match status" value="1"/>
</dbReference>
<reference evidence="2 3" key="1">
    <citation type="submission" date="2020-07" db="EMBL/GenBank/DDBJ databases">
        <authorList>
            <person name="Li M."/>
        </authorList>
    </citation>
    <scope>NUCLEOTIDE SEQUENCE [LARGE SCALE GENOMIC DNA]</scope>
    <source>
        <strain evidence="2 3">DSM 23284</strain>
    </source>
</reference>
<evidence type="ECO:0000313" key="3">
    <source>
        <dbReference type="Proteomes" id="UP000559404"/>
    </source>
</evidence>
<evidence type="ECO:0000259" key="1">
    <source>
        <dbReference type="Pfam" id="PF05050"/>
    </source>
</evidence>
<name>A0A838XRC3_9HYPH</name>
<dbReference type="Proteomes" id="UP000559404">
    <property type="component" value="Unassembled WGS sequence"/>
</dbReference>
<feature type="domain" description="Methyltransferase FkbM" evidence="1">
    <location>
        <begin position="104"/>
        <end position="228"/>
    </location>
</feature>
<dbReference type="GO" id="GO:0008168">
    <property type="term" value="F:methyltransferase activity"/>
    <property type="evidence" value="ECO:0007669"/>
    <property type="project" value="UniProtKB-KW"/>
</dbReference>
<organism evidence="2 3">
    <name type="scientific">Stappia taiwanensis</name>
    <dbReference type="NCBI Taxonomy" id="992267"/>
    <lineage>
        <taxon>Bacteria</taxon>
        <taxon>Pseudomonadati</taxon>
        <taxon>Pseudomonadota</taxon>
        <taxon>Alphaproteobacteria</taxon>
        <taxon>Hyphomicrobiales</taxon>
        <taxon>Stappiaceae</taxon>
        <taxon>Stappia</taxon>
    </lineage>
</organism>
<proteinExistence type="predicted"/>
<dbReference type="Pfam" id="PF05050">
    <property type="entry name" value="Methyltransf_21"/>
    <property type="match status" value="1"/>
</dbReference>
<comment type="caution">
    <text evidence="2">The sequence shown here is derived from an EMBL/GenBank/DDBJ whole genome shotgun (WGS) entry which is preliminary data.</text>
</comment>
<dbReference type="GO" id="GO:0032259">
    <property type="term" value="P:methylation"/>
    <property type="evidence" value="ECO:0007669"/>
    <property type="project" value="UniProtKB-KW"/>
</dbReference>
<dbReference type="RefSeq" id="WP_181761206.1">
    <property type="nucleotide sequence ID" value="NZ_BMCR01000007.1"/>
</dbReference>
<evidence type="ECO:0000313" key="2">
    <source>
        <dbReference type="EMBL" id="MBA4613005.1"/>
    </source>
</evidence>
<dbReference type="PANTHER" id="PTHR34203">
    <property type="entry name" value="METHYLTRANSFERASE, FKBM FAMILY PROTEIN"/>
    <property type="match status" value="1"/>
</dbReference>
<gene>
    <name evidence="2" type="ORF">H1W37_15185</name>
</gene>
<dbReference type="AlphaFoldDB" id="A0A838XRC3"/>